<sequence>MFKFNVDVGTLNPTEVELMGMPIALHLFCSFLWISKTHLVIKTDSLNYVKWILNPIQRTWRFWKVFSDIDAFHNEIGDVRFIHMQREANGLTNGPAKLGLDRL</sequence>
<dbReference type="InterPro" id="IPR012337">
    <property type="entry name" value="RNaseH-like_sf"/>
</dbReference>
<dbReference type="InterPro" id="IPR036397">
    <property type="entry name" value="RNaseH_sf"/>
</dbReference>
<reference evidence="1 2" key="1">
    <citation type="submission" date="2019-06" db="EMBL/GenBank/DDBJ databases">
        <title>WGS assembly of Gossypium darwinii.</title>
        <authorList>
            <person name="Chen Z.J."/>
            <person name="Sreedasyam A."/>
            <person name="Ando A."/>
            <person name="Song Q."/>
            <person name="De L."/>
            <person name="Hulse-Kemp A."/>
            <person name="Ding M."/>
            <person name="Ye W."/>
            <person name="Kirkbride R."/>
            <person name="Jenkins J."/>
            <person name="Plott C."/>
            <person name="Lovell J."/>
            <person name="Lin Y.-M."/>
            <person name="Vaughn R."/>
            <person name="Liu B."/>
            <person name="Li W."/>
            <person name="Simpson S."/>
            <person name="Scheffler B."/>
            <person name="Saski C."/>
            <person name="Grover C."/>
            <person name="Hu G."/>
            <person name="Conover J."/>
            <person name="Carlson J."/>
            <person name="Shu S."/>
            <person name="Boston L."/>
            <person name="Williams M."/>
            <person name="Peterson D."/>
            <person name="Mcgee K."/>
            <person name="Jones D."/>
            <person name="Wendel J."/>
            <person name="Stelly D."/>
            <person name="Grimwood J."/>
            <person name="Schmutz J."/>
        </authorList>
    </citation>
    <scope>NUCLEOTIDE SEQUENCE [LARGE SCALE GENOMIC DNA]</scope>
    <source>
        <strain evidence="1">1808015.09</strain>
    </source>
</reference>
<gene>
    <name evidence="1" type="ORF">ES288_D01G203300v1</name>
</gene>
<dbReference type="GO" id="GO:0003676">
    <property type="term" value="F:nucleic acid binding"/>
    <property type="evidence" value="ECO:0007669"/>
    <property type="project" value="InterPro"/>
</dbReference>
<keyword evidence="2" id="KW-1185">Reference proteome</keyword>
<dbReference type="SUPFAM" id="SSF53098">
    <property type="entry name" value="Ribonuclease H-like"/>
    <property type="match status" value="1"/>
</dbReference>
<dbReference type="Gene3D" id="3.30.420.10">
    <property type="entry name" value="Ribonuclease H-like superfamily/Ribonuclease H"/>
    <property type="match status" value="1"/>
</dbReference>
<evidence type="ECO:0000313" key="1">
    <source>
        <dbReference type="EMBL" id="TYG83872.1"/>
    </source>
</evidence>
<organism evidence="1 2">
    <name type="scientific">Gossypium darwinii</name>
    <name type="common">Darwin's cotton</name>
    <name type="synonym">Gossypium barbadense var. darwinii</name>
    <dbReference type="NCBI Taxonomy" id="34276"/>
    <lineage>
        <taxon>Eukaryota</taxon>
        <taxon>Viridiplantae</taxon>
        <taxon>Streptophyta</taxon>
        <taxon>Embryophyta</taxon>
        <taxon>Tracheophyta</taxon>
        <taxon>Spermatophyta</taxon>
        <taxon>Magnoliopsida</taxon>
        <taxon>eudicotyledons</taxon>
        <taxon>Gunneridae</taxon>
        <taxon>Pentapetalae</taxon>
        <taxon>rosids</taxon>
        <taxon>malvids</taxon>
        <taxon>Malvales</taxon>
        <taxon>Malvaceae</taxon>
        <taxon>Malvoideae</taxon>
        <taxon>Gossypium</taxon>
    </lineage>
</organism>
<dbReference type="Proteomes" id="UP000323506">
    <property type="component" value="Chromosome D01"/>
</dbReference>
<proteinExistence type="predicted"/>
<evidence type="ECO:0008006" key="3">
    <source>
        <dbReference type="Google" id="ProtNLM"/>
    </source>
</evidence>
<dbReference type="AlphaFoldDB" id="A0A5D2DSG3"/>
<evidence type="ECO:0000313" key="2">
    <source>
        <dbReference type="Proteomes" id="UP000323506"/>
    </source>
</evidence>
<accession>A0A5D2DSG3</accession>
<protein>
    <recommendedName>
        <fullName evidence="3">RNase H type-1 domain-containing protein</fullName>
    </recommendedName>
</protein>
<name>A0A5D2DSG3_GOSDA</name>
<dbReference type="EMBL" id="CM017701">
    <property type="protein sequence ID" value="TYG83872.1"/>
    <property type="molecule type" value="Genomic_DNA"/>
</dbReference>